<feature type="region of interest" description="Disordered" evidence="2">
    <location>
        <begin position="226"/>
        <end position="258"/>
    </location>
</feature>
<evidence type="ECO:0000256" key="1">
    <source>
        <dbReference type="SAM" id="Coils"/>
    </source>
</evidence>
<feature type="compositionally biased region" description="Basic and acidic residues" evidence="2">
    <location>
        <begin position="237"/>
        <end position="258"/>
    </location>
</feature>
<organism evidence="3 4">
    <name type="scientific">Phytophthora citrophthora</name>
    <dbReference type="NCBI Taxonomy" id="4793"/>
    <lineage>
        <taxon>Eukaryota</taxon>
        <taxon>Sar</taxon>
        <taxon>Stramenopiles</taxon>
        <taxon>Oomycota</taxon>
        <taxon>Peronosporomycetes</taxon>
        <taxon>Peronosporales</taxon>
        <taxon>Peronosporaceae</taxon>
        <taxon>Phytophthora</taxon>
    </lineage>
</organism>
<dbReference type="AlphaFoldDB" id="A0AAD9FZ57"/>
<keyword evidence="1" id="KW-0175">Coiled coil</keyword>
<protein>
    <submittedName>
        <fullName evidence="3">Uncharacterized protein</fullName>
    </submittedName>
</protein>
<name>A0AAD9FZ57_9STRA</name>
<dbReference type="Proteomes" id="UP001259832">
    <property type="component" value="Unassembled WGS sequence"/>
</dbReference>
<evidence type="ECO:0000313" key="4">
    <source>
        <dbReference type="Proteomes" id="UP001259832"/>
    </source>
</evidence>
<accession>A0AAD9FZ57</accession>
<feature type="coiled-coil region" evidence="1">
    <location>
        <begin position="556"/>
        <end position="599"/>
    </location>
</feature>
<comment type="caution">
    <text evidence="3">The sequence shown here is derived from an EMBL/GenBank/DDBJ whole genome shotgun (WGS) entry which is preliminary data.</text>
</comment>
<sequence>MRGKRTMEGIYFKAKDVGRVFESDSLVKTILDERKSYHESVGFVCFTLKKGGGGDNDTSLHAQKQAYHSSQEVFLTFQGLIKACFLSQTLRCNKSHGEIYLISLGNRLYKFGKSCQVDQRVKVHEGYFGGAGYGNVDRVHCAKVDIEKLSYAETTVKNFLQTKGWYRSTQLSSELCELNDNDLEEVKQFYDQLQARYFSGVPYSPPIDIWKLLSRLFRALHVDEEGDSLQSDPDQGYPRDSDTSLQEHDHPSPQEQKRTYHNSHEVFLTFAGLMHALHSTRSPVANEFRDWVYKKVFALAYGTVEQKQEMLSTLCKVDKSFLQAFMKLIPNDLACLYLVDTTMRGDGKKVFKFGRSEKVKERFYKHSSAFGDGVILDTVIFVPSDYLSEAETLLKEALREDDHFTFNKEQELILLDTESYKSVRSIMQTIADKYNGSMAIQAEVHTREIKEQEHKYKLHAKDSEHEYKLRIKDLESMIEVLKERIQNAVADEKAKATVLLSKLEQRLAARDIQLIEEKGKVSMLQQEMTNKVSMIQQEMTNKVSMIQQQSTSKLENMELRQKIAAIEHAAEIKEKDRLNGELRARIHELEETNRRLSKNFPEAA</sequence>
<evidence type="ECO:0000256" key="2">
    <source>
        <dbReference type="SAM" id="MobiDB-lite"/>
    </source>
</evidence>
<proteinExistence type="predicted"/>
<evidence type="ECO:0000313" key="3">
    <source>
        <dbReference type="EMBL" id="KAK1928954.1"/>
    </source>
</evidence>
<keyword evidence="4" id="KW-1185">Reference proteome</keyword>
<reference evidence="3" key="1">
    <citation type="submission" date="2023-08" db="EMBL/GenBank/DDBJ databases">
        <title>Reference Genome Resource for the Citrus Pathogen Phytophthora citrophthora.</title>
        <authorList>
            <person name="Moller H."/>
            <person name="Coetzee B."/>
            <person name="Rose L.J."/>
            <person name="Van Niekerk J.M."/>
        </authorList>
    </citation>
    <scope>NUCLEOTIDE SEQUENCE</scope>
    <source>
        <strain evidence="3">STE-U-9442</strain>
    </source>
</reference>
<dbReference type="EMBL" id="JASMQC010000055">
    <property type="protein sequence ID" value="KAK1928954.1"/>
    <property type="molecule type" value="Genomic_DNA"/>
</dbReference>
<gene>
    <name evidence="3" type="ORF">P3T76_015594</name>
</gene>
<feature type="coiled-coil region" evidence="1">
    <location>
        <begin position="464"/>
        <end position="491"/>
    </location>
</feature>